<dbReference type="OrthoDB" id="10045710at2759"/>
<dbReference type="InterPro" id="IPR000261">
    <property type="entry name" value="EH_dom"/>
</dbReference>
<dbReference type="Gene3D" id="1.10.238.10">
    <property type="entry name" value="EF-hand"/>
    <property type="match status" value="1"/>
</dbReference>
<feature type="compositionally biased region" description="Low complexity" evidence="1">
    <location>
        <begin position="360"/>
        <end position="377"/>
    </location>
</feature>
<feature type="region of interest" description="Disordered" evidence="1">
    <location>
        <begin position="166"/>
        <end position="507"/>
    </location>
</feature>
<gene>
    <name evidence="3" type="ORF">C2857_001596</name>
</gene>
<name>A0A7S9KNK4_EPIFF</name>
<feature type="compositionally biased region" description="Low complexity" evidence="1">
    <location>
        <begin position="30"/>
        <end position="43"/>
    </location>
</feature>
<keyword evidence="4" id="KW-1185">Reference proteome</keyword>
<feature type="compositionally biased region" description="Basic and acidic residues" evidence="1">
    <location>
        <begin position="206"/>
        <end position="221"/>
    </location>
</feature>
<feature type="domain" description="EH" evidence="2">
    <location>
        <begin position="614"/>
        <end position="696"/>
    </location>
</feature>
<feature type="compositionally biased region" description="Low complexity" evidence="1">
    <location>
        <begin position="495"/>
        <end position="507"/>
    </location>
</feature>
<dbReference type="SUPFAM" id="SSF47473">
    <property type="entry name" value="EF-hand"/>
    <property type="match status" value="1"/>
</dbReference>
<evidence type="ECO:0000256" key="1">
    <source>
        <dbReference type="SAM" id="MobiDB-lite"/>
    </source>
</evidence>
<feature type="compositionally biased region" description="Low complexity" evidence="1">
    <location>
        <begin position="401"/>
        <end position="410"/>
    </location>
</feature>
<feature type="region of interest" description="Disordered" evidence="1">
    <location>
        <begin position="520"/>
        <end position="544"/>
    </location>
</feature>
<dbReference type="SMART" id="SM00027">
    <property type="entry name" value="EH"/>
    <property type="match status" value="1"/>
</dbReference>
<organism evidence="3 4">
    <name type="scientific">Epichloe festucae (strain Fl1)</name>
    <dbReference type="NCBI Taxonomy" id="877507"/>
    <lineage>
        <taxon>Eukaryota</taxon>
        <taxon>Fungi</taxon>
        <taxon>Dikarya</taxon>
        <taxon>Ascomycota</taxon>
        <taxon>Pezizomycotina</taxon>
        <taxon>Sordariomycetes</taxon>
        <taxon>Hypocreomycetidae</taxon>
        <taxon>Hypocreales</taxon>
        <taxon>Clavicipitaceae</taxon>
        <taxon>Epichloe</taxon>
    </lineage>
</organism>
<feature type="compositionally biased region" description="Pro residues" evidence="1">
    <location>
        <begin position="446"/>
        <end position="456"/>
    </location>
</feature>
<dbReference type="EMBL" id="CP031386">
    <property type="protein sequence ID" value="QPG95660.1"/>
    <property type="molecule type" value="Genomic_DNA"/>
</dbReference>
<protein>
    <recommendedName>
        <fullName evidence="2">EH domain-containing protein</fullName>
    </recommendedName>
</protein>
<dbReference type="PROSITE" id="PS50031">
    <property type="entry name" value="EH"/>
    <property type="match status" value="1"/>
</dbReference>
<feature type="compositionally biased region" description="Low complexity" evidence="1">
    <location>
        <begin position="222"/>
        <end position="236"/>
    </location>
</feature>
<dbReference type="InterPro" id="IPR011992">
    <property type="entry name" value="EF-hand-dom_pair"/>
</dbReference>
<evidence type="ECO:0000313" key="4">
    <source>
        <dbReference type="Proteomes" id="UP000594364"/>
    </source>
</evidence>
<sequence>MNHAAPSRSTGSPDDAAVALRGASLAFQRSPAAGSASPTTTSSLELSHLREAGGSRTFNRSRSPHRKGASSSNASHGHQGHHAHAYDADSPGYQASLVAARLHQLNGSSPLQPPASAQRLDPKNPSFIAATLAASRSASPSPLVQSPRRRISFGAANALAISVPGDAVDSESIPPTGNLISLFEPGREAGPPLRRPSPPRSSPLEAEERLPGEKRVHEKKPPAAVSPTPSPASSAVEVEGSHLLPSSGLPTPPLRSSEKISAMPMPKPKLPPQLSSLPLQHGHHNSPKVQPQAPPAGGKPRRSGPSASPARPEKPAAARPHRARPPSPPSVVRASTPEVLSPKPMRLVKKHTLAPPVLSSPPRNSSPDRSSQAASSPSPDPEKRSPRTNLRAPTPPKPRGSQRPVTSRPTSRSRHRGNSDDAPVMQSKPITASSRTEFGLPIVSRAPPPPPPPPPLAASRKTTPPPLPGRRGDSVASAPTSPVLGPRSSRRRRLTATSTSSNLPLDTLTSAMMASSLASARLTPHSTGSSLPPPSLPKRQKSPRLLQTLRQPQSHEYEDPERLKIAHRHKLFSNKHAHHEGARKRWRDQLTQRERKRYEAVWASNRGYLLDGHDSPATDSMASGLSRINSECVANVVVREIWKRSRLPQDELMEVWELVDRGHVGKLTRQEFIVGLWLIDQRLRGRKLPARVSDSVWVSANGVRVFQPKRKCK</sequence>
<feature type="region of interest" description="Disordered" evidence="1">
    <location>
        <begin position="27"/>
        <end position="92"/>
    </location>
</feature>
<dbReference type="Pfam" id="PF12763">
    <property type="entry name" value="EH"/>
    <property type="match status" value="1"/>
</dbReference>
<accession>A0A7S9KNK4</accession>
<evidence type="ECO:0000313" key="3">
    <source>
        <dbReference type="EMBL" id="QPG95660.1"/>
    </source>
</evidence>
<evidence type="ECO:0000259" key="2">
    <source>
        <dbReference type="PROSITE" id="PS50031"/>
    </source>
</evidence>
<dbReference type="Proteomes" id="UP000594364">
    <property type="component" value="Chromosome 2"/>
</dbReference>
<proteinExistence type="predicted"/>
<reference evidence="3 4" key="1">
    <citation type="journal article" date="2018" name="PLoS Genet.">
        <title>Repeat elements organise 3D genome structure and mediate transcription in the filamentous fungus Epichloe festucae.</title>
        <authorList>
            <person name="Winter D.J."/>
            <person name="Ganley A.R.D."/>
            <person name="Young C.A."/>
            <person name="Liachko I."/>
            <person name="Schardl C.L."/>
            <person name="Dupont P.Y."/>
            <person name="Berry D."/>
            <person name="Ram A."/>
            <person name="Scott B."/>
            <person name="Cox M.P."/>
        </authorList>
    </citation>
    <scope>NUCLEOTIDE SEQUENCE [LARGE SCALE GENOMIC DNA]</scope>
    <source>
        <strain evidence="3 4">Fl1</strain>
    </source>
</reference>
<dbReference type="AlphaFoldDB" id="A0A7S9KNK4"/>
<dbReference type="CDD" id="cd00052">
    <property type="entry name" value="EH"/>
    <property type="match status" value="1"/>
</dbReference>